<feature type="domain" description="Metallo-beta-lactamase" evidence="5">
    <location>
        <begin position="12"/>
        <end position="183"/>
    </location>
</feature>
<keyword evidence="2" id="KW-0479">Metal-binding</keyword>
<name>A0A9D1ZU89_9FIRM</name>
<dbReference type="GO" id="GO:0046872">
    <property type="term" value="F:metal ion binding"/>
    <property type="evidence" value="ECO:0007669"/>
    <property type="project" value="UniProtKB-KW"/>
</dbReference>
<evidence type="ECO:0000256" key="2">
    <source>
        <dbReference type="ARBA" id="ARBA00022723"/>
    </source>
</evidence>
<dbReference type="CDD" id="cd06262">
    <property type="entry name" value="metallo-hydrolase-like_MBL-fold"/>
    <property type="match status" value="1"/>
</dbReference>
<evidence type="ECO:0000313" key="7">
    <source>
        <dbReference type="Proteomes" id="UP000886750"/>
    </source>
</evidence>
<dbReference type="Pfam" id="PF00753">
    <property type="entry name" value="Lactamase_B"/>
    <property type="match status" value="1"/>
</dbReference>
<dbReference type="InterPro" id="IPR036866">
    <property type="entry name" value="RibonucZ/Hydroxyglut_hydro"/>
</dbReference>
<gene>
    <name evidence="6" type="ORF">H9729_02710</name>
</gene>
<keyword evidence="3" id="KW-0378">Hydrolase</keyword>
<evidence type="ECO:0000313" key="6">
    <source>
        <dbReference type="EMBL" id="HIY96577.1"/>
    </source>
</evidence>
<evidence type="ECO:0000256" key="1">
    <source>
        <dbReference type="ARBA" id="ARBA00001947"/>
    </source>
</evidence>
<evidence type="ECO:0000259" key="5">
    <source>
        <dbReference type="SMART" id="SM00849"/>
    </source>
</evidence>
<dbReference type="PANTHER" id="PTHR46233:SF3">
    <property type="entry name" value="HYDROXYACYLGLUTATHIONE HYDROLASE GLOC"/>
    <property type="match status" value="1"/>
</dbReference>
<comment type="caution">
    <text evidence="6">The sequence shown here is derived from an EMBL/GenBank/DDBJ whole genome shotgun (WGS) entry which is preliminary data.</text>
</comment>
<dbReference type="Gene3D" id="3.60.15.10">
    <property type="entry name" value="Ribonuclease Z/Hydroxyacylglutathione hydrolase-like"/>
    <property type="match status" value="1"/>
</dbReference>
<proteinExistence type="predicted"/>
<sequence>MKIFTIPAGVLRANSYIVTEDGKSAVLIDCGGKEPLAFAEQKGIKIEYVLLTHGHFDHIGGCAALQAAGAKIGCLAGEEKLVGSPADLSAAMGIPVEPFRLDFTFRDGEVLDLCGMRFSVIATPGHTQGGCCFLCGDSLFTGDTLFYESVGRTDFPGGSAAQLRQSVQALLALEGDKTVYPGHDEPTTLSHERKFNPFA</sequence>
<dbReference type="SMART" id="SM00849">
    <property type="entry name" value="Lactamase_B"/>
    <property type="match status" value="1"/>
</dbReference>
<reference evidence="6" key="1">
    <citation type="journal article" date="2021" name="PeerJ">
        <title>Extensive microbial diversity within the chicken gut microbiome revealed by metagenomics and culture.</title>
        <authorList>
            <person name="Gilroy R."/>
            <person name="Ravi A."/>
            <person name="Getino M."/>
            <person name="Pursley I."/>
            <person name="Horton D.L."/>
            <person name="Alikhan N.F."/>
            <person name="Baker D."/>
            <person name="Gharbi K."/>
            <person name="Hall N."/>
            <person name="Watson M."/>
            <person name="Adriaenssens E.M."/>
            <person name="Foster-Nyarko E."/>
            <person name="Jarju S."/>
            <person name="Secka A."/>
            <person name="Antonio M."/>
            <person name="Oren A."/>
            <person name="Chaudhuri R.R."/>
            <person name="La Ragione R."/>
            <person name="Hildebrand F."/>
            <person name="Pallen M.J."/>
        </authorList>
    </citation>
    <scope>NUCLEOTIDE SEQUENCE</scope>
    <source>
        <strain evidence="6">1345</strain>
    </source>
</reference>
<evidence type="ECO:0000256" key="4">
    <source>
        <dbReference type="ARBA" id="ARBA00022833"/>
    </source>
</evidence>
<keyword evidence="4" id="KW-0862">Zinc</keyword>
<protein>
    <submittedName>
        <fullName evidence="6">MBL fold metallo-hydrolase</fullName>
    </submittedName>
</protein>
<dbReference type="EMBL" id="DXCQ01000027">
    <property type="protein sequence ID" value="HIY96577.1"/>
    <property type="molecule type" value="Genomic_DNA"/>
</dbReference>
<dbReference type="InterPro" id="IPR051453">
    <property type="entry name" value="MBL_Glyoxalase_II"/>
</dbReference>
<dbReference type="Proteomes" id="UP000886750">
    <property type="component" value="Unassembled WGS sequence"/>
</dbReference>
<accession>A0A9D1ZU89</accession>
<organism evidence="6 7">
    <name type="scientific">Candidatus Borkfalkia excrementigallinarum</name>
    <dbReference type="NCBI Taxonomy" id="2838506"/>
    <lineage>
        <taxon>Bacteria</taxon>
        <taxon>Bacillati</taxon>
        <taxon>Bacillota</taxon>
        <taxon>Clostridia</taxon>
        <taxon>Christensenellales</taxon>
        <taxon>Christensenellaceae</taxon>
        <taxon>Candidatus Borkfalkia</taxon>
    </lineage>
</organism>
<dbReference type="GO" id="GO:0016787">
    <property type="term" value="F:hydrolase activity"/>
    <property type="evidence" value="ECO:0007669"/>
    <property type="project" value="UniProtKB-KW"/>
</dbReference>
<dbReference type="InterPro" id="IPR001279">
    <property type="entry name" value="Metallo-B-lactamas"/>
</dbReference>
<reference evidence="6" key="2">
    <citation type="submission" date="2021-04" db="EMBL/GenBank/DDBJ databases">
        <authorList>
            <person name="Gilroy R."/>
        </authorList>
    </citation>
    <scope>NUCLEOTIDE SEQUENCE</scope>
    <source>
        <strain evidence="6">1345</strain>
    </source>
</reference>
<evidence type="ECO:0000256" key="3">
    <source>
        <dbReference type="ARBA" id="ARBA00022801"/>
    </source>
</evidence>
<dbReference type="PANTHER" id="PTHR46233">
    <property type="entry name" value="HYDROXYACYLGLUTATHIONE HYDROLASE GLOC"/>
    <property type="match status" value="1"/>
</dbReference>
<dbReference type="SUPFAM" id="SSF56281">
    <property type="entry name" value="Metallo-hydrolase/oxidoreductase"/>
    <property type="match status" value="1"/>
</dbReference>
<dbReference type="AlphaFoldDB" id="A0A9D1ZU89"/>
<comment type="cofactor">
    <cofactor evidence="1">
        <name>Zn(2+)</name>
        <dbReference type="ChEBI" id="CHEBI:29105"/>
    </cofactor>
</comment>